<reference evidence="1" key="1">
    <citation type="journal article" date="2019" name="bioRxiv">
        <title>The Genome of the Zebra Mussel, Dreissena polymorpha: A Resource for Invasive Species Research.</title>
        <authorList>
            <person name="McCartney M.A."/>
            <person name="Auch B."/>
            <person name="Kono T."/>
            <person name="Mallez S."/>
            <person name="Zhang Y."/>
            <person name="Obille A."/>
            <person name="Becker A."/>
            <person name="Abrahante J.E."/>
            <person name="Garbe J."/>
            <person name="Badalamenti J.P."/>
            <person name="Herman A."/>
            <person name="Mangelson H."/>
            <person name="Liachko I."/>
            <person name="Sullivan S."/>
            <person name="Sone E.D."/>
            <person name="Koren S."/>
            <person name="Silverstein K.A.T."/>
            <person name="Beckman K.B."/>
            <person name="Gohl D.M."/>
        </authorList>
    </citation>
    <scope>NUCLEOTIDE SEQUENCE</scope>
    <source>
        <strain evidence="1">Duluth1</strain>
        <tissue evidence="1">Whole animal</tissue>
    </source>
</reference>
<gene>
    <name evidence="1" type="ORF">DPMN_186995</name>
</gene>
<protein>
    <submittedName>
        <fullName evidence="1">Uncharacterized protein</fullName>
    </submittedName>
</protein>
<reference evidence="1" key="2">
    <citation type="submission" date="2020-11" db="EMBL/GenBank/DDBJ databases">
        <authorList>
            <person name="McCartney M.A."/>
            <person name="Auch B."/>
            <person name="Kono T."/>
            <person name="Mallez S."/>
            <person name="Becker A."/>
            <person name="Gohl D.M."/>
            <person name="Silverstein K.A.T."/>
            <person name="Koren S."/>
            <person name="Bechman K.B."/>
            <person name="Herman A."/>
            <person name="Abrahante J.E."/>
            <person name="Garbe J."/>
        </authorList>
    </citation>
    <scope>NUCLEOTIDE SEQUENCE</scope>
    <source>
        <strain evidence="1">Duluth1</strain>
        <tissue evidence="1">Whole animal</tissue>
    </source>
</reference>
<sequence length="87" mass="10509">MWLESKEEEILELKQEVKKLEVPFEKKSRLNKDDIREANDNLLEAVKEKKIGELLDKFDREKSEVKNFSIWNSFLHLVDILMKYIKD</sequence>
<accession>A0A9D4I9X0</accession>
<comment type="caution">
    <text evidence="1">The sequence shown here is derived from an EMBL/GenBank/DDBJ whole genome shotgun (WGS) entry which is preliminary data.</text>
</comment>
<proteinExistence type="predicted"/>
<dbReference type="AlphaFoldDB" id="A0A9D4I9X0"/>
<evidence type="ECO:0000313" key="1">
    <source>
        <dbReference type="EMBL" id="KAH3752378.1"/>
    </source>
</evidence>
<dbReference type="Proteomes" id="UP000828390">
    <property type="component" value="Unassembled WGS sequence"/>
</dbReference>
<evidence type="ECO:0000313" key="2">
    <source>
        <dbReference type="Proteomes" id="UP000828390"/>
    </source>
</evidence>
<keyword evidence="2" id="KW-1185">Reference proteome</keyword>
<dbReference type="EMBL" id="JAIWYP010000010">
    <property type="protein sequence ID" value="KAH3752378.1"/>
    <property type="molecule type" value="Genomic_DNA"/>
</dbReference>
<organism evidence="1 2">
    <name type="scientific">Dreissena polymorpha</name>
    <name type="common">Zebra mussel</name>
    <name type="synonym">Mytilus polymorpha</name>
    <dbReference type="NCBI Taxonomy" id="45954"/>
    <lineage>
        <taxon>Eukaryota</taxon>
        <taxon>Metazoa</taxon>
        <taxon>Spiralia</taxon>
        <taxon>Lophotrochozoa</taxon>
        <taxon>Mollusca</taxon>
        <taxon>Bivalvia</taxon>
        <taxon>Autobranchia</taxon>
        <taxon>Heteroconchia</taxon>
        <taxon>Euheterodonta</taxon>
        <taxon>Imparidentia</taxon>
        <taxon>Neoheterodontei</taxon>
        <taxon>Myida</taxon>
        <taxon>Dreissenoidea</taxon>
        <taxon>Dreissenidae</taxon>
        <taxon>Dreissena</taxon>
    </lineage>
</organism>
<name>A0A9D4I9X0_DREPO</name>